<dbReference type="InParanoid" id="A0A0C3ED75"/>
<reference evidence="1 2" key="1">
    <citation type="submission" date="2014-04" db="EMBL/GenBank/DDBJ databases">
        <authorList>
            <consortium name="DOE Joint Genome Institute"/>
            <person name="Kuo A."/>
            <person name="Kohler A."/>
            <person name="Nagy L.G."/>
            <person name="Floudas D."/>
            <person name="Copeland A."/>
            <person name="Barry K.W."/>
            <person name="Cichocki N."/>
            <person name="Veneault-Fourrey C."/>
            <person name="LaButti K."/>
            <person name="Lindquist E.A."/>
            <person name="Lipzen A."/>
            <person name="Lundell T."/>
            <person name="Morin E."/>
            <person name="Murat C."/>
            <person name="Sun H."/>
            <person name="Tunlid A."/>
            <person name="Henrissat B."/>
            <person name="Grigoriev I.V."/>
            <person name="Hibbett D.S."/>
            <person name="Martin F."/>
            <person name="Nordberg H.P."/>
            <person name="Cantor M.N."/>
            <person name="Hua S.X."/>
        </authorList>
    </citation>
    <scope>NUCLEOTIDE SEQUENCE [LARGE SCALE GENOMIC DNA]</scope>
    <source>
        <strain evidence="1 2">Foug A</strain>
    </source>
</reference>
<accession>A0A0C3ED75</accession>
<sequence>MSTTVRLPQISPTTEIWVANSYWSLYSQCCTWNPNGGVDIWECIRPHNSTPTTAPPNRDFWRYLCRR</sequence>
<dbReference type="OrthoDB" id="2712987at2759"/>
<gene>
    <name evidence="1" type="ORF">SCLCIDRAFT_101111</name>
</gene>
<evidence type="ECO:0000313" key="2">
    <source>
        <dbReference type="Proteomes" id="UP000053989"/>
    </source>
</evidence>
<dbReference type="Proteomes" id="UP000053989">
    <property type="component" value="Unassembled WGS sequence"/>
</dbReference>
<dbReference type="HOGENOM" id="CLU_2758806_0_0_1"/>
<name>A0A0C3ED75_9AGAM</name>
<protein>
    <submittedName>
        <fullName evidence="1">Uncharacterized protein</fullName>
    </submittedName>
</protein>
<proteinExistence type="predicted"/>
<dbReference type="EMBL" id="KN822004">
    <property type="protein sequence ID" value="KIM70595.1"/>
    <property type="molecule type" value="Genomic_DNA"/>
</dbReference>
<dbReference type="AlphaFoldDB" id="A0A0C3ED75"/>
<evidence type="ECO:0000313" key="1">
    <source>
        <dbReference type="EMBL" id="KIM70595.1"/>
    </source>
</evidence>
<organism evidence="1 2">
    <name type="scientific">Scleroderma citrinum Foug A</name>
    <dbReference type="NCBI Taxonomy" id="1036808"/>
    <lineage>
        <taxon>Eukaryota</taxon>
        <taxon>Fungi</taxon>
        <taxon>Dikarya</taxon>
        <taxon>Basidiomycota</taxon>
        <taxon>Agaricomycotina</taxon>
        <taxon>Agaricomycetes</taxon>
        <taxon>Agaricomycetidae</taxon>
        <taxon>Boletales</taxon>
        <taxon>Sclerodermatineae</taxon>
        <taxon>Sclerodermataceae</taxon>
        <taxon>Scleroderma</taxon>
    </lineage>
</organism>
<reference evidence="2" key="2">
    <citation type="submission" date="2015-01" db="EMBL/GenBank/DDBJ databases">
        <title>Evolutionary Origins and Diversification of the Mycorrhizal Mutualists.</title>
        <authorList>
            <consortium name="DOE Joint Genome Institute"/>
            <consortium name="Mycorrhizal Genomics Consortium"/>
            <person name="Kohler A."/>
            <person name="Kuo A."/>
            <person name="Nagy L.G."/>
            <person name="Floudas D."/>
            <person name="Copeland A."/>
            <person name="Barry K.W."/>
            <person name="Cichocki N."/>
            <person name="Veneault-Fourrey C."/>
            <person name="LaButti K."/>
            <person name="Lindquist E.A."/>
            <person name="Lipzen A."/>
            <person name="Lundell T."/>
            <person name="Morin E."/>
            <person name="Murat C."/>
            <person name="Riley R."/>
            <person name="Ohm R."/>
            <person name="Sun H."/>
            <person name="Tunlid A."/>
            <person name="Henrissat B."/>
            <person name="Grigoriev I.V."/>
            <person name="Hibbett D.S."/>
            <person name="Martin F."/>
        </authorList>
    </citation>
    <scope>NUCLEOTIDE SEQUENCE [LARGE SCALE GENOMIC DNA]</scope>
    <source>
        <strain evidence="2">Foug A</strain>
    </source>
</reference>
<keyword evidence="2" id="KW-1185">Reference proteome</keyword>